<keyword evidence="6 7" id="KW-0472">Membrane</keyword>
<protein>
    <submittedName>
        <fullName evidence="9">Multiple sugar transport system permease protein</fullName>
    </submittedName>
</protein>
<dbReference type="Pfam" id="PF00528">
    <property type="entry name" value="BPD_transp_1"/>
    <property type="match status" value="1"/>
</dbReference>
<dbReference type="EMBL" id="FOTC01000013">
    <property type="protein sequence ID" value="SFL68778.1"/>
    <property type="molecule type" value="Genomic_DNA"/>
</dbReference>
<feature type="transmembrane region" description="Helical" evidence="7">
    <location>
        <begin position="163"/>
        <end position="183"/>
    </location>
</feature>
<feature type="transmembrane region" description="Helical" evidence="7">
    <location>
        <begin position="127"/>
        <end position="151"/>
    </location>
</feature>
<name>A0A1I4JQC1_9EURY</name>
<keyword evidence="10" id="KW-1185">Reference proteome</keyword>
<dbReference type="InterPro" id="IPR050901">
    <property type="entry name" value="BP-dep_ABC_trans_perm"/>
</dbReference>
<dbReference type="RefSeq" id="WP_089872843.1">
    <property type="nucleotide sequence ID" value="NZ_FOTC01000013.1"/>
</dbReference>
<dbReference type="GO" id="GO:0055085">
    <property type="term" value="P:transmembrane transport"/>
    <property type="evidence" value="ECO:0007669"/>
    <property type="project" value="InterPro"/>
</dbReference>
<evidence type="ECO:0000256" key="3">
    <source>
        <dbReference type="ARBA" id="ARBA00022475"/>
    </source>
</evidence>
<dbReference type="PANTHER" id="PTHR32243:SF18">
    <property type="entry name" value="INNER MEMBRANE ABC TRANSPORTER PERMEASE PROTEIN YCJP"/>
    <property type="match status" value="1"/>
</dbReference>
<dbReference type="GO" id="GO:0005886">
    <property type="term" value="C:plasma membrane"/>
    <property type="evidence" value="ECO:0007669"/>
    <property type="project" value="UniProtKB-SubCell"/>
</dbReference>
<dbReference type="SUPFAM" id="SSF161098">
    <property type="entry name" value="MetI-like"/>
    <property type="match status" value="1"/>
</dbReference>
<dbReference type="CDD" id="cd06261">
    <property type="entry name" value="TM_PBP2"/>
    <property type="match status" value="1"/>
</dbReference>
<evidence type="ECO:0000259" key="8">
    <source>
        <dbReference type="PROSITE" id="PS50928"/>
    </source>
</evidence>
<proteinExistence type="inferred from homology"/>
<keyword evidence="5 7" id="KW-1133">Transmembrane helix</keyword>
<feature type="domain" description="ABC transmembrane type-1" evidence="8">
    <location>
        <begin position="92"/>
        <end position="283"/>
    </location>
</feature>
<keyword evidence="9" id="KW-0762">Sugar transport</keyword>
<organism evidence="9 10">
    <name type="scientific">Halogranum rubrum</name>
    <dbReference type="NCBI Taxonomy" id="553466"/>
    <lineage>
        <taxon>Archaea</taxon>
        <taxon>Methanobacteriati</taxon>
        <taxon>Methanobacteriota</taxon>
        <taxon>Stenosarchaea group</taxon>
        <taxon>Halobacteria</taxon>
        <taxon>Halobacteriales</taxon>
        <taxon>Haloferacaceae</taxon>
    </lineage>
</organism>
<dbReference type="Proteomes" id="UP000199607">
    <property type="component" value="Unassembled WGS sequence"/>
</dbReference>
<gene>
    <name evidence="9" type="ORF">SAMN04487950_4612</name>
</gene>
<evidence type="ECO:0000256" key="7">
    <source>
        <dbReference type="RuleBase" id="RU363032"/>
    </source>
</evidence>
<evidence type="ECO:0000313" key="9">
    <source>
        <dbReference type="EMBL" id="SFL68778.1"/>
    </source>
</evidence>
<keyword evidence="3" id="KW-1003">Cell membrane</keyword>
<keyword evidence="2 7" id="KW-0813">Transport</keyword>
<dbReference type="PANTHER" id="PTHR32243">
    <property type="entry name" value="MALTOSE TRANSPORT SYSTEM PERMEASE-RELATED"/>
    <property type="match status" value="1"/>
</dbReference>
<comment type="similarity">
    <text evidence="7">Belongs to the binding-protein-dependent transport system permease family.</text>
</comment>
<dbReference type="AlphaFoldDB" id="A0A1I4JQC1"/>
<reference evidence="10" key="1">
    <citation type="submission" date="2016-10" db="EMBL/GenBank/DDBJ databases">
        <authorList>
            <person name="Varghese N."/>
            <person name="Submissions S."/>
        </authorList>
    </citation>
    <scope>NUCLEOTIDE SEQUENCE [LARGE SCALE GENOMIC DNA]</scope>
    <source>
        <strain evidence="10">CGMCC 1.7738</strain>
    </source>
</reference>
<comment type="subcellular location">
    <subcellularLocation>
        <location evidence="1 7">Cell membrane</location>
        <topology evidence="1 7">Multi-pass membrane protein</topology>
    </subcellularLocation>
</comment>
<dbReference type="STRING" id="553466.SAMN04487950_4612"/>
<dbReference type="PROSITE" id="PS50928">
    <property type="entry name" value="ABC_TM1"/>
    <property type="match status" value="1"/>
</dbReference>
<keyword evidence="4 7" id="KW-0812">Transmembrane</keyword>
<feature type="transmembrane region" description="Helical" evidence="7">
    <location>
        <begin position="259"/>
        <end position="283"/>
    </location>
</feature>
<dbReference type="InterPro" id="IPR035906">
    <property type="entry name" value="MetI-like_sf"/>
</dbReference>
<accession>A0A1I4JQC1</accession>
<sequence>MSSGHSNDDGEEQSLFSAMTSYQTRGKAYTGFLNLLTLGAVLLIAFPLFWMFSTALRPDAALYTTPSSLIPETVSFEQFRTLFTNTDFPTYLLNSIILAAGVVGLTTTAATLGGYGLTRIDIPHKKFFARTIIFGYMFPPILLAIPMFIFWRKLGMINSYPGLILAVTATSLPFSLWMMWKFFQTVPKSLEESAMMAGAPRFRAFYEIALPMAKPGMIAVAVFSYAIAWNAYTLPTVLMSDSSKWPLTVGIQAFLQTDAISWGALMAANAIAVIPSFLFVFFLQKYLLRGFRAGGVK</sequence>
<evidence type="ECO:0000256" key="6">
    <source>
        <dbReference type="ARBA" id="ARBA00023136"/>
    </source>
</evidence>
<evidence type="ECO:0000256" key="2">
    <source>
        <dbReference type="ARBA" id="ARBA00022448"/>
    </source>
</evidence>
<feature type="transmembrane region" description="Helical" evidence="7">
    <location>
        <begin position="32"/>
        <end position="52"/>
    </location>
</feature>
<evidence type="ECO:0000256" key="4">
    <source>
        <dbReference type="ARBA" id="ARBA00022692"/>
    </source>
</evidence>
<evidence type="ECO:0000256" key="5">
    <source>
        <dbReference type="ARBA" id="ARBA00022989"/>
    </source>
</evidence>
<evidence type="ECO:0000256" key="1">
    <source>
        <dbReference type="ARBA" id="ARBA00004651"/>
    </source>
</evidence>
<dbReference type="Gene3D" id="1.10.3720.10">
    <property type="entry name" value="MetI-like"/>
    <property type="match status" value="1"/>
</dbReference>
<evidence type="ECO:0000313" key="10">
    <source>
        <dbReference type="Proteomes" id="UP000199607"/>
    </source>
</evidence>
<feature type="transmembrane region" description="Helical" evidence="7">
    <location>
        <begin position="91"/>
        <end position="115"/>
    </location>
</feature>
<dbReference type="InterPro" id="IPR000515">
    <property type="entry name" value="MetI-like"/>
</dbReference>